<feature type="transmembrane region" description="Helical" evidence="17">
    <location>
        <begin position="58"/>
        <end position="79"/>
    </location>
</feature>
<feature type="transmembrane region" description="Helical" evidence="17">
    <location>
        <begin position="337"/>
        <end position="361"/>
    </location>
</feature>
<organism evidence="21">
    <name type="scientific">Pentacheles validus</name>
    <dbReference type="NCBI Taxonomy" id="2508670"/>
    <lineage>
        <taxon>Eukaryota</taxon>
        <taxon>Metazoa</taxon>
        <taxon>Ecdysozoa</taxon>
        <taxon>Arthropoda</taxon>
        <taxon>Crustacea</taxon>
        <taxon>Multicrustacea</taxon>
        <taxon>Malacostraca</taxon>
        <taxon>Eumalacostraca</taxon>
        <taxon>Eucarida</taxon>
        <taxon>Decapoda</taxon>
        <taxon>Pleocyemata</taxon>
        <taxon>Polychelida</taxon>
        <taxon>Eryonoidea</taxon>
        <taxon>Polychelidae</taxon>
        <taxon>Pentacheles</taxon>
    </lineage>
</organism>
<feature type="transmembrane region" description="Helical" evidence="17">
    <location>
        <begin position="308"/>
        <end position="325"/>
    </location>
</feature>
<dbReference type="InterPro" id="IPR010934">
    <property type="entry name" value="NADH_DH_su5_C"/>
</dbReference>
<evidence type="ECO:0000256" key="4">
    <source>
        <dbReference type="ARBA" id="ARBA00021096"/>
    </source>
</evidence>
<feature type="transmembrane region" description="Helical" evidence="17">
    <location>
        <begin position="153"/>
        <end position="173"/>
    </location>
</feature>
<feature type="transmembrane region" description="Helical" evidence="17">
    <location>
        <begin position="185"/>
        <end position="209"/>
    </location>
</feature>
<comment type="similarity">
    <text evidence="17">Belongs to the complex I subunit 5 family.</text>
</comment>
<gene>
    <name evidence="21" type="primary">ND5</name>
</gene>
<feature type="transmembrane region" description="Helical" evidence="17">
    <location>
        <begin position="221"/>
        <end position="239"/>
    </location>
</feature>
<keyword evidence="15 17" id="KW-0472">Membrane</keyword>
<dbReference type="PRINTS" id="PR01434">
    <property type="entry name" value="NADHDHGNASE5"/>
</dbReference>
<evidence type="ECO:0000259" key="18">
    <source>
        <dbReference type="Pfam" id="PF00361"/>
    </source>
</evidence>
<evidence type="ECO:0000256" key="15">
    <source>
        <dbReference type="ARBA" id="ARBA00023136"/>
    </source>
</evidence>
<evidence type="ECO:0000256" key="2">
    <source>
        <dbReference type="ARBA" id="ARBA00004448"/>
    </source>
</evidence>
<dbReference type="GO" id="GO:0005743">
    <property type="term" value="C:mitochondrial inner membrane"/>
    <property type="evidence" value="ECO:0007669"/>
    <property type="project" value="UniProtKB-SubCell"/>
</dbReference>
<dbReference type="RefSeq" id="YP_009561717.1">
    <property type="nucleotide sequence ID" value="NC_041107.1"/>
</dbReference>
<evidence type="ECO:0000256" key="11">
    <source>
        <dbReference type="ARBA" id="ARBA00022989"/>
    </source>
</evidence>
<dbReference type="GeneID" id="39332912"/>
<evidence type="ECO:0000259" key="20">
    <source>
        <dbReference type="Pfam" id="PF06455"/>
    </source>
</evidence>
<evidence type="ECO:0000256" key="14">
    <source>
        <dbReference type="ARBA" id="ARBA00023128"/>
    </source>
</evidence>
<evidence type="ECO:0000256" key="1">
    <source>
        <dbReference type="ARBA" id="ARBA00003257"/>
    </source>
</evidence>
<keyword evidence="9" id="KW-1278">Translocase</keyword>
<feature type="transmembrane region" description="Helical" evidence="17">
    <location>
        <begin position="562"/>
        <end position="578"/>
    </location>
</feature>
<comment type="subcellular location">
    <subcellularLocation>
        <location evidence="2">Mitochondrion inner membrane</location>
        <topology evidence="2">Multi-pass membrane protein</topology>
    </subcellularLocation>
</comment>
<evidence type="ECO:0000256" key="3">
    <source>
        <dbReference type="ARBA" id="ARBA00012944"/>
    </source>
</evidence>
<keyword evidence="14 17" id="KW-0496">Mitochondrion</keyword>
<geneLocation type="mitochondrion" evidence="21"/>
<dbReference type="GO" id="GO:0015990">
    <property type="term" value="P:electron transport coupled proton transport"/>
    <property type="evidence" value="ECO:0007669"/>
    <property type="project" value="TreeGrafter"/>
</dbReference>
<dbReference type="InterPro" id="IPR003945">
    <property type="entry name" value="NU5C-like"/>
</dbReference>
<dbReference type="Pfam" id="PF00361">
    <property type="entry name" value="Proton_antipo_M"/>
    <property type="match status" value="1"/>
</dbReference>
<keyword evidence="12 17" id="KW-0520">NAD</keyword>
<evidence type="ECO:0000256" key="6">
    <source>
        <dbReference type="ARBA" id="ARBA00022660"/>
    </source>
</evidence>
<dbReference type="GO" id="GO:0042773">
    <property type="term" value="P:ATP synthesis coupled electron transport"/>
    <property type="evidence" value="ECO:0007669"/>
    <property type="project" value="InterPro"/>
</dbReference>
<keyword evidence="7 17" id="KW-0812">Transmembrane</keyword>
<feature type="transmembrane region" description="Helical" evidence="17">
    <location>
        <begin position="251"/>
        <end position="269"/>
    </location>
</feature>
<dbReference type="InterPro" id="IPR001516">
    <property type="entry name" value="Proton_antipo_N"/>
</dbReference>
<evidence type="ECO:0000256" key="10">
    <source>
        <dbReference type="ARBA" id="ARBA00022982"/>
    </source>
</evidence>
<accession>A0A410RF53</accession>
<feature type="transmembrane region" description="Helical" evidence="17">
    <location>
        <begin position="12"/>
        <end position="38"/>
    </location>
</feature>
<reference evidence="21" key="1">
    <citation type="journal article" date="2018" name="Mitochondrial DNA Part B Resour">
        <title>The complete mitogenome of Pentacheles validus (Decapoda: Polychelidae).</title>
        <authorList>
            <person name="Shi X."/>
            <person name="Huang D."/>
            <person name="Wang J."/>
            <person name="Niu W."/>
            <person name="Lin R."/>
        </authorList>
    </citation>
    <scope>NUCLEOTIDE SEQUENCE</scope>
</reference>
<evidence type="ECO:0000256" key="5">
    <source>
        <dbReference type="ARBA" id="ARBA00022448"/>
    </source>
</evidence>
<keyword evidence="10" id="KW-0249">Electron transport</keyword>
<dbReference type="EMBL" id="MH011414">
    <property type="protein sequence ID" value="QAT80331.1"/>
    <property type="molecule type" value="Genomic_DNA"/>
</dbReference>
<dbReference type="Pfam" id="PF06455">
    <property type="entry name" value="NADH5_C"/>
    <property type="match status" value="1"/>
</dbReference>
<dbReference type="PANTHER" id="PTHR42829:SF2">
    <property type="entry name" value="NADH-UBIQUINONE OXIDOREDUCTASE CHAIN 5"/>
    <property type="match status" value="1"/>
</dbReference>
<dbReference type="InterPro" id="IPR001750">
    <property type="entry name" value="ND/Mrp_TM"/>
</dbReference>
<keyword evidence="11 17" id="KW-1133">Transmembrane helix</keyword>
<feature type="transmembrane region" description="Helical" evidence="17">
    <location>
        <begin position="276"/>
        <end position="302"/>
    </location>
</feature>
<keyword evidence="6" id="KW-0679">Respiratory chain</keyword>
<dbReference type="GO" id="GO:0008137">
    <property type="term" value="F:NADH dehydrogenase (ubiquinone) activity"/>
    <property type="evidence" value="ECO:0007669"/>
    <property type="project" value="UniProtKB-EC"/>
</dbReference>
<evidence type="ECO:0000256" key="13">
    <source>
        <dbReference type="ARBA" id="ARBA00023075"/>
    </source>
</evidence>
<comment type="function">
    <text evidence="17">Core subunit of the mitochondrial membrane respiratory chain NADH dehydrogenase (Complex I) which catalyzes electron transfer from NADH through the respiratory chain, using ubiquinone as an electron acceptor. Essential for the catalytic activity and assembly of complex I.</text>
</comment>
<sequence>MVWGISMHFSSLVFFLGASFLSFFFCLKSLFLSKVLVVEWEIISLNSCLIEMTLVFDWMSLMFLSFVVLISSMILYYSGEYMSGEKDKHRFMYLVIFFVLSMGLVIVSPNMISILLGWDGLGLVSYLLVVYYQNEKSMNAGMLTVLSNRIGDVGILMSIGMMFLLGGWNFFFYQEAMAEGGTAEMLVLKGFVIMAAMTKSAQIPFSAWLPAAMAAPTPVSALVHSSTLVTAGVYLLIRFSVALEGSQAQSFLLVVSCLTMFMAGLGANFEYDLKKIIALSTLSQLGVMMSILALGFFDLAFFHLLTHALFKALLFMCAGVVIHNVSGYQDIRSMGGLVLCMPLTSVCMNLASLALCGFPFLAGFYSKDLILEVAFSSGLNLISFILFFLSTGLTVSYSFRLFYYSMTGLFSLGGLSCVSDKAEVMTGPMIVLSLGAISSGAAMSWLVFPDPYLICLGGVMKGLVPFLVFFGGLFGYVVNMIGVSEGMKVYYSLKLTEFWGSMWFMPLLSTKGVSKWELEAGMYLQSLGDKGWLEKFGGQGSYFFFLDYSKYLSIFQGSNMKLILKSFFFWLVILSLFYF</sequence>
<feature type="transmembrane region" description="Helical" evidence="17">
    <location>
        <begin position="451"/>
        <end position="478"/>
    </location>
</feature>
<evidence type="ECO:0000256" key="9">
    <source>
        <dbReference type="ARBA" id="ARBA00022967"/>
    </source>
</evidence>
<evidence type="ECO:0000313" key="21">
    <source>
        <dbReference type="EMBL" id="QAT80331.1"/>
    </source>
</evidence>
<dbReference type="AlphaFoldDB" id="A0A410RF53"/>
<evidence type="ECO:0000256" key="17">
    <source>
        <dbReference type="RuleBase" id="RU003404"/>
    </source>
</evidence>
<comment type="function">
    <text evidence="1">Core subunit of the mitochondrial membrane respiratory chain NADH dehydrogenase (Complex I) that is believed to belong to the minimal assembly required for catalysis. Complex I functions in the transfer of electrons from NADH to the respiratory chain. The immediate electron acceptor for the enzyme is believed to be ubiquinone.</text>
</comment>
<evidence type="ECO:0000259" key="19">
    <source>
        <dbReference type="Pfam" id="PF00662"/>
    </source>
</evidence>
<evidence type="ECO:0000256" key="12">
    <source>
        <dbReference type="ARBA" id="ARBA00023027"/>
    </source>
</evidence>
<feature type="transmembrane region" description="Helical" evidence="17">
    <location>
        <begin position="424"/>
        <end position="445"/>
    </location>
</feature>
<feature type="transmembrane region" description="Helical" evidence="17">
    <location>
        <begin position="114"/>
        <end position="132"/>
    </location>
</feature>
<dbReference type="PANTHER" id="PTHR42829">
    <property type="entry name" value="NADH-UBIQUINONE OXIDOREDUCTASE CHAIN 5"/>
    <property type="match status" value="1"/>
</dbReference>
<feature type="domain" description="NADH-Ubiquinone oxidoreductase (complex I) chain 5 N-terminal" evidence="19">
    <location>
        <begin position="43"/>
        <end position="92"/>
    </location>
</feature>
<dbReference type="EC" id="7.1.1.2" evidence="3 17"/>
<evidence type="ECO:0000256" key="8">
    <source>
        <dbReference type="ARBA" id="ARBA00022792"/>
    </source>
</evidence>
<evidence type="ECO:0000256" key="16">
    <source>
        <dbReference type="ARBA" id="ARBA00049551"/>
    </source>
</evidence>
<keyword evidence="13 17" id="KW-0830">Ubiquinone</keyword>
<dbReference type="CTD" id="4540"/>
<keyword evidence="8" id="KW-0999">Mitochondrion inner membrane</keyword>
<keyword evidence="5 17" id="KW-0813">Transport</keyword>
<dbReference type="GO" id="GO:0003954">
    <property type="term" value="F:NADH dehydrogenase activity"/>
    <property type="evidence" value="ECO:0007669"/>
    <property type="project" value="TreeGrafter"/>
</dbReference>
<name>A0A410RF53_9EUCA</name>
<proteinExistence type="inferred from homology"/>
<feature type="domain" description="NADH:quinone oxidoreductase/Mrp antiporter transmembrane" evidence="18">
    <location>
        <begin position="108"/>
        <end position="391"/>
    </location>
</feature>
<protein>
    <recommendedName>
        <fullName evidence="4 17">NADH-ubiquinone oxidoreductase chain 5</fullName>
        <ecNumber evidence="3 17">7.1.1.2</ecNumber>
    </recommendedName>
</protein>
<dbReference type="Pfam" id="PF00662">
    <property type="entry name" value="Proton_antipo_N"/>
    <property type="match status" value="1"/>
</dbReference>
<evidence type="ECO:0000256" key="7">
    <source>
        <dbReference type="ARBA" id="ARBA00022692"/>
    </source>
</evidence>
<feature type="transmembrane region" description="Helical" evidence="17">
    <location>
        <begin position="91"/>
        <end position="108"/>
    </location>
</feature>
<feature type="domain" description="NADH dehydrogenase subunit 5 C-terminal" evidence="20">
    <location>
        <begin position="397"/>
        <end position="577"/>
    </location>
</feature>
<comment type="catalytic activity">
    <reaction evidence="16 17">
        <text>a ubiquinone + NADH + 5 H(+)(in) = a ubiquinol + NAD(+) + 4 H(+)(out)</text>
        <dbReference type="Rhea" id="RHEA:29091"/>
        <dbReference type="Rhea" id="RHEA-COMP:9565"/>
        <dbReference type="Rhea" id="RHEA-COMP:9566"/>
        <dbReference type="ChEBI" id="CHEBI:15378"/>
        <dbReference type="ChEBI" id="CHEBI:16389"/>
        <dbReference type="ChEBI" id="CHEBI:17976"/>
        <dbReference type="ChEBI" id="CHEBI:57540"/>
        <dbReference type="ChEBI" id="CHEBI:57945"/>
        <dbReference type="EC" id="7.1.1.2"/>
    </reaction>
</comment>